<name>A0A3D9H2A6_9FLAO</name>
<accession>A0A3D9H2A6</accession>
<gene>
    <name evidence="1" type="ORF">DFQ10_107214</name>
</gene>
<organism evidence="1 2">
    <name type="scientific">Winogradskyella eximia</name>
    <dbReference type="NCBI Taxonomy" id="262006"/>
    <lineage>
        <taxon>Bacteria</taxon>
        <taxon>Pseudomonadati</taxon>
        <taxon>Bacteroidota</taxon>
        <taxon>Flavobacteriia</taxon>
        <taxon>Flavobacteriales</taxon>
        <taxon>Flavobacteriaceae</taxon>
        <taxon>Winogradskyella</taxon>
    </lineage>
</organism>
<dbReference type="EMBL" id="QRDV01000007">
    <property type="protein sequence ID" value="RED43026.1"/>
    <property type="molecule type" value="Genomic_DNA"/>
</dbReference>
<evidence type="ECO:0000313" key="2">
    <source>
        <dbReference type="Proteomes" id="UP000256980"/>
    </source>
</evidence>
<evidence type="ECO:0000313" key="1">
    <source>
        <dbReference type="EMBL" id="RED43026.1"/>
    </source>
</evidence>
<dbReference type="AlphaFoldDB" id="A0A3D9H2A6"/>
<protein>
    <submittedName>
        <fullName evidence="1">Uncharacterized protein</fullName>
    </submittedName>
</protein>
<comment type="caution">
    <text evidence="1">The sequence shown here is derived from an EMBL/GenBank/DDBJ whole genome shotgun (WGS) entry which is preliminary data.</text>
</comment>
<dbReference type="Proteomes" id="UP000256980">
    <property type="component" value="Unassembled WGS sequence"/>
</dbReference>
<keyword evidence="2" id="KW-1185">Reference proteome</keyword>
<proteinExistence type="predicted"/>
<dbReference type="OrthoDB" id="1149272at2"/>
<sequence length="68" mass="8338">MKTYTTFEEVDNDLKRYKLERDIAWEEFKLTKSEFKEDLQPLNWLSTALKLTGKYSFIALIRKWLFKK</sequence>
<reference evidence="1 2" key="1">
    <citation type="submission" date="2018-07" db="EMBL/GenBank/DDBJ databases">
        <title>Genomic Encyclopedia of Type Strains, Phase III (KMG-III): the genomes of soil and plant-associated and newly described type strains.</title>
        <authorList>
            <person name="Whitman W."/>
        </authorList>
    </citation>
    <scope>NUCLEOTIDE SEQUENCE [LARGE SCALE GENOMIC DNA]</scope>
    <source>
        <strain evidence="1 2">CECT 7946</strain>
    </source>
</reference>
<dbReference type="RefSeq" id="WP_115818202.1">
    <property type="nucleotide sequence ID" value="NZ_CANKZP010000010.1"/>
</dbReference>